<evidence type="ECO:0000313" key="3">
    <source>
        <dbReference type="Proteomes" id="UP001642409"/>
    </source>
</evidence>
<reference evidence="2 3" key="2">
    <citation type="submission" date="2024-07" db="EMBL/GenBank/DDBJ databases">
        <authorList>
            <person name="Akdeniz Z."/>
        </authorList>
    </citation>
    <scope>NUCLEOTIDE SEQUENCE [LARGE SCALE GENOMIC DNA]</scope>
</reference>
<evidence type="ECO:0000313" key="2">
    <source>
        <dbReference type="EMBL" id="CAL5980523.1"/>
    </source>
</evidence>
<comment type="caution">
    <text evidence="1">The sequence shown here is derived from an EMBL/GenBank/DDBJ whole genome shotgun (WGS) entry which is preliminary data.</text>
</comment>
<dbReference type="EMBL" id="CAXDID020000012">
    <property type="protein sequence ID" value="CAL5980523.1"/>
    <property type="molecule type" value="Genomic_DNA"/>
</dbReference>
<proteinExistence type="predicted"/>
<protein>
    <submittedName>
        <fullName evidence="2">Hypothetical_protein</fullName>
    </submittedName>
</protein>
<dbReference type="AlphaFoldDB" id="A0AA86NPA9"/>
<accession>A0AA86NPA9</accession>
<gene>
    <name evidence="1" type="ORF">HINF_LOCUS10948</name>
    <name evidence="2" type="ORF">HINF_LOCUS6215</name>
</gene>
<dbReference type="Proteomes" id="UP001642409">
    <property type="component" value="Unassembled WGS sequence"/>
</dbReference>
<sequence>MKQIQSYSCKYEPLCKIQKWQFTLSHLGLQNFLTYYHFSTPNVQCKWLQRNQKEKDKYKYVATQEVLYFEALGYISAIILQTALNHVVQVMNVNSECQLQMLRYLLDVVDIDVMKVQIGRFSYFTIQRRNETNELSEIVPVK</sequence>
<keyword evidence="3" id="KW-1185">Reference proteome</keyword>
<evidence type="ECO:0000313" key="1">
    <source>
        <dbReference type="EMBL" id="CAI9923303.1"/>
    </source>
</evidence>
<dbReference type="EMBL" id="CATOUU010000279">
    <property type="protein sequence ID" value="CAI9923303.1"/>
    <property type="molecule type" value="Genomic_DNA"/>
</dbReference>
<organism evidence="1">
    <name type="scientific">Hexamita inflata</name>
    <dbReference type="NCBI Taxonomy" id="28002"/>
    <lineage>
        <taxon>Eukaryota</taxon>
        <taxon>Metamonada</taxon>
        <taxon>Diplomonadida</taxon>
        <taxon>Hexamitidae</taxon>
        <taxon>Hexamitinae</taxon>
        <taxon>Hexamita</taxon>
    </lineage>
</organism>
<name>A0AA86NPA9_9EUKA</name>
<reference evidence="1" key="1">
    <citation type="submission" date="2023-06" db="EMBL/GenBank/DDBJ databases">
        <authorList>
            <person name="Kurt Z."/>
        </authorList>
    </citation>
    <scope>NUCLEOTIDE SEQUENCE</scope>
</reference>